<gene>
    <name evidence="2" type="ORF">AW10_01712</name>
</gene>
<feature type="region of interest" description="Disordered" evidence="1">
    <location>
        <begin position="166"/>
        <end position="198"/>
    </location>
</feature>
<protein>
    <submittedName>
        <fullName evidence="2">Uncharacterized protein</fullName>
    </submittedName>
</protein>
<dbReference type="EMBL" id="JEMX01000030">
    <property type="protein sequence ID" value="EXI80569.1"/>
    <property type="molecule type" value="Genomic_DNA"/>
</dbReference>
<proteinExistence type="predicted"/>
<dbReference type="AlphaFoldDB" id="A0A011QNY6"/>
<dbReference type="Proteomes" id="UP000021816">
    <property type="component" value="Unassembled WGS sequence"/>
</dbReference>
<reference evidence="2 3" key="1">
    <citation type="submission" date="2014-02" db="EMBL/GenBank/DDBJ databases">
        <title>Expanding our view of genomic diversity in Candidatus Accumulibacter clades.</title>
        <authorList>
            <person name="Skennerton C.T."/>
            <person name="Barr J.J."/>
            <person name="Slater F.R."/>
            <person name="Bond P.L."/>
            <person name="Tyson G.W."/>
        </authorList>
    </citation>
    <scope>NUCLEOTIDE SEQUENCE [LARGE SCALE GENOMIC DNA]</scope>
    <source>
        <strain evidence="3">BA-92</strain>
    </source>
</reference>
<accession>A0A011QNY6</accession>
<name>A0A011QNY6_9PROT</name>
<evidence type="ECO:0000313" key="2">
    <source>
        <dbReference type="EMBL" id="EXI80569.1"/>
    </source>
</evidence>
<organism evidence="2 3">
    <name type="scientific">Candidatus Accumulibacter appositus</name>
    <dbReference type="NCBI Taxonomy" id="1454003"/>
    <lineage>
        <taxon>Bacteria</taxon>
        <taxon>Pseudomonadati</taxon>
        <taxon>Pseudomonadota</taxon>
        <taxon>Betaproteobacteria</taxon>
        <taxon>Candidatus Accumulibacter</taxon>
    </lineage>
</organism>
<sequence>MEIAYRTSATYFVYLQTISDRDGRWLLGRMRLTWPLSIAKEEGVGCARHAVFALLLAPLCAGAVRTASACFLSRFRATCCLAPQAAGSGRGAGPFDPGRPRVCLGISARKPRQRGRFVRCRRHYGCPRDRRGGMCGAHRPSLARALQGGECWPAYAAPRAAASAGSLDSERRYSTHPSTSRMTDQRGFLDVAPRPRIQ</sequence>
<evidence type="ECO:0000313" key="3">
    <source>
        <dbReference type="Proteomes" id="UP000021816"/>
    </source>
</evidence>
<evidence type="ECO:0000256" key="1">
    <source>
        <dbReference type="SAM" id="MobiDB-lite"/>
    </source>
</evidence>
<comment type="caution">
    <text evidence="2">The sequence shown here is derived from an EMBL/GenBank/DDBJ whole genome shotgun (WGS) entry which is preliminary data.</text>
</comment>